<keyword evidence="5" id="KW-0472">Membrane</keyword>
<keyword evidence="2 7" id="KW-0134">Cell wall</keyword>
<dbReference type="Gene3D" id="2.60.40.760">
    <property type="entry name" value="Expansin, cellulose-binding-like domain"/>
    <property type="match status" value="2"/>
</dbReference>
<dbReference type="PROSITE" id="PS50843">
    <property type="entry name" value="EXPANSIN_CBD"/>
    <property type="match status" value="2"/>
</dbReference>
<dbReference type="InterPro" id="IPR007112">
    <property type="entry name" value="Expansin/allergen_DPBB_dom"/>
</dbReference>
<dbReference type="GO" id="GO:0016020">
    <property type="term" value="C:membrane"/>
    <property type="evidence" value="ECO:0007669"/>
    <property type="project" value="UniProtKB-SubCell"/>
</dbReference>
<dbReference type="Gene3D" id="2.40.40.10">
    <property type="entry name" value="RlpA-like domain"/>
    <property type="match status" value="1"/>
</dbReference>
<feature type="domain" description="Expansin-like CBD" evidence="9">
    <location>
        <begin position="222"/>
        <end position="301"/>
    </location>
</feature>
<dbReference type="SUPFAM" id="SSF49590">
    <property type="entry name" value="PHL pollen allergen"/>
    <property type="match status" value="2"/>
</dbReference>
<evidence type="ECO:0000256" key="7">
    <source>
        <dbReference type="RuleBase" id="RU365023"/>
    </source>
</evidence>
<dbReference type="EMBL" id="JBANQN010000003">
    <property type="protein sequence ID" value="KAK6795395.1"/>
    <property type="molecule type" value="Genomic_DNA"/>
</dbReference>
<evidence type="ECO:0000256" key="2">
    <source>
        <dbReference type="ARBA" id="ARBA00022512"/>
    </source>
</evidence>
<dbReference type="InterPro" id="IPR002963">
    <property type="entry name" value="Expansin"/>
</dbReference>
<protein>
    <recommendedName>
        <fullName evidence="7">Expansin</fullName>
    </recommendedName>
</protein>
<sequence length="305" mass="33237">MAAQGWINARATFYGDMRGGGTMQGACGYGDLFKQGYGLETTAVSTALFNKGSTCGACFQIMCVNAPKACHPGQVATVTATNLCPPNPKKTKDGWCNPPQQHFDLTMPMFIKIAEQKAGVVPVVYRRVTCQKKGGLKFEIKGNSNWILVLVFNVGGVGDVVNVKIKGSKTGWLPMVRNWGQNWQASVQLGGQSLSFQVQTSDGKLVQSDNVAPDNWQFGNPNWILVLVFNVGGVGDVVNVKIKGSKTEWVPMSRNWGQNWQASVQLAGQSLSFQVQTSDGKWVQSDNVAPDNWQYGQTFEAKNNF</sequence>
<keyword evidence="3 7" id="KW-0964">Secreted</keyword>
<feature type="domain" description="Expansin-like EG45" evidence="8">
    <location>
        <begin position="24"/>
        <end position="135"/>
    </location>
</feature>
<keyword evidence="4" id="KW-0732">Signal</keyword>
<evidence type="ECO:0000256" key="1">
    <source>
        <dbReference type="ARBA" id="ARBA00005392"/>
    </source>
</evidence>
<evidence type="ECO:0000259" key="8">
    <source>
        <dbReference type="PROSITE" id="PS50842"/>
    </source>
</evidence>
<dbReference type="PROSITE" id="PS50842">
    <property type="entry name" value="EXPANSIN_EG45"/>
    <property type="match status" value="1"/>
</dbReference>
<reference evidence="10 11" key="1">
    <citation type="submission" date="2024-02" db="EMBL/GenBank/DDBJ databases">
        <title>de novo genome assembly of Solanum bulbocastanum strain 11H21.</title>
        <authorList>
            <person name="Hosaka A.J."/>
        </authorList>
    </citation>
    <scope>NUCLEOTIDE SEQUENCE [LARGE SCALE GENOMIC DNA]</scope>
    <source>
        <tissue evidence="10">Young leaves</tissue>
    </source>
</reference>
<evidence type="ECO:0000313" key="10">
    <source>
        <dbReference type="EMBL" id="KAK6795395.1"/>
    </source>
</evidence>
<comment type="function">
    <text evidence="7">Causes loosening and extension of plant cell walls by disrupting non-covalent bonding between cellulose microfibrils and matrix glucans. No enzymatic activity has been found.</text>
</comment>
<dbReference type="SMART" id="SM00837">
    <property type="entry name" value="DPBB_1"/>
    <property type="match status" value="1"/>
</dbReference>
<dbReference type="InterPro" id="IPR007118">
    <property type="entry name" value="Expan_Lol_pI"/>
</dbReference>
<comment type="caution">
    <text evidence="10">The sequence shown here is derived from an EMBL/GenBank/DDBJ whole genome shotgun (WGS) entry which is preliminary data.</text>
</comment>
<proteinExistence type="inferred from homology"/>
<name>A0AAN8TWL0_SOLBU</name>
<dbReference type="CDD" id="cd22274">
    <property type="entry name" value="DPBB_EXPA_N"/>
    <property type="match status" value="1"/>
</dbReference>
<evidence type="ECO:0000256" key="4">
    <source>
        <dbReference type="ARBA" id="ARBA00022729"/>
    </source>
</evidence>
<dbReference type="InterPro" id="IPR009009">
    <property type="entry name" value="RlpA-like_DPBB"/>
</dbReference>
<dbReference type="InterPro" id="IPR007117">
    <property type="entry name" value="Expansin_CBD"/>
</dbReference>
<dbReference type="SUPFAM" id="SSF50685">
    <property type="entry name" value="Barwin-like endoglucanases"/>
    <property type="match status" value="1"/>
</dbReference>
<dbReference type="GO" id="GO:0009653">
    <property type="term" value="P:anatomical structure morphogenesis"/>
    <property type="evidence" value="ECO:0007669"/>
    <property type="project" value="UniProtKB-ARBA"/>
</dbReference>
<evidence type="ECO:0000313" key="11">
    <source>
        <dbReference type="Proteomes" id="UP001371456"/>
    </source>
</evidence>
<organism evidence="10 11">
    <name type="scientific">Solanum bulbocastanum</name>
    <name type="common">Wild potato</name>
    <dbReference type="NCBI Taxonomy" id="147425"/>
    <lineage>
        <taxon>Eukaryota</taxon>
        <taxon>Viridiplantae</taxon>
        <taxon>Streptophyta</taxon>
        <taxon>Embryophyta</taxon>
        <taxon>Tracheophyta</taxon>
        <taxon>Spermatophyta</taxon>
        <taxon>Magnoliopsida</taxon>
        <taxon>eudicotyledons</taxon>
        <taxon>Gunneridae</taxon>
        <taxon>Pentapetalae</taxon>
        <taxon>asterids</taxon>
        <taxon>lamiids</taxon>
        <taxon>Solanales</taxon>
        <taxon>Solanaceae</taxon>
        <taxon>Solanoideae</taxon>
        <taxon>Solaneae</taxon>
        <taxon>Solanum</taxon>
    </lineage>
</organism>
<dbReference type="Pfam" id="PF03330">
    <property type="entry name" value="DPBB_1"/>
    <property type="match status" value="1"/>
</dbReference>
<evidence type="ECO:0000259" key="9">
    <source>
        <dbReference type="PROSITE" id="PS50843"/>
    </source>
</evidence>
<accession>A0AAN8TWL0</accession>
<dbReference type="GO" id="GO:0005576">
    <property type="term" value="C:extracellular region"/>
    <property type="evidence" value="ECO:0007669"/>
    <property type="project" value="InterPro"/>
</dbReference>
<comment type="subcellular location">
    <subcellularLocation>
        <location evidence="7">Secreted</location>
        <location evidence="7">Cell wall</location>
    </subcellularLocation>
    <subcellularLocation>
        <location evidence="7">Membrane</location>
        <topology evidence="7">Peripheral membrane protein</topology>
    </subcellularLocation>
</comment>
<feature type="domain" description="Expansin-like CBD" evidence="9">
    <location>
        <begin position="145"/>
        <end position="219"/>
    </location>
</feature>
<evidence type="ECO:0000256" key="6">
    <source>
        <dbReference type="ARBA" id="ARBA00023316"/>
    </source>
</evidence>
<dbReference type="PRINTS" id="PR01225">
    <property type="entry name" value="EXPANSNFAMLY"/>
</dbReference>
<gene>
    <name evidence="10" type="ORF">RDI58_008848</name>
</gene>
<keyword evidence="11" id="KW-1185">Reference proteome</keyword>
<dbReference type="GO" id="GO:0009664">
    <property type="term" value="P:plant-type cell wall organization"/>
    <property type="evidence" value="ECO:0007669"/>
    <property type="project" value="InterPro"/>
</dbReference>
<dbReference type="PRINTS" id="PR01226">
    <property type="entry name" value="EXPANSIN"/>
</dbReference>
<evidence type="ECO:0000256" key="3">
    <source>
        <dbReference type="ARBA" id="ARBA00022525"/>
    </source>
</evidence>
<dbReference type="Proteomes" id="UP001371456">
    <property type="component" value="Unassembled WGS sequence"/>
</dbReference>
<dbReference type="PANTHER" id="PTHR31867">
    <property type="entry name" value="EXPANSIN-A15"/>
    <property type="match status" value="1"/>
</dbReference>
<dbReference type="InterPro" id="IPR036749">
    <property type="entry name" value="Expansin_CBD_sf"/>
</dbReference>
<keyword evidence="6 7" id="KW-0961">Cell wall biogenesis/degradation</keyword>
<evidence type="ECO:0000256" key="5">
    <source>
        <dbReference type="ARBA" id="ARBA00023136"/>
    </source>
</evidence>
<dbReference type="InterPro" id="IPR036908">
    <property type="entry name" value="RlpA-like_sf"/>
</dbReference>
<comment type="similarity">
    <text evidence="1 7">Belongs to the expansin family. Expansin A subfamily.</text>
</comment>
<dbReference type="Pfam" id="PF01357">
    <property type="entry name" value="Expansin_C"/>
    <property type="match status" value="2"/>
</dbReference>
<dbReference type="AlphaFoldDB" id="A0AAN8TWL0"/>